<dbReference type="InterPro" id="IPR016032">
    <property type="entry name" value="Sig_transdc_resp-reg_C-effctor"/>
</dbReference>
<feature type="domain" description="Response regulatory" evidence="6">
    <location>
        <begin position="3"/>
        <end position="117"/>
    </location>
</feature>
<dbReference type="PANTHER" id="PTHR44688:SF16">
    <property type="entry name" value="DNA-BINDING TRANSCRIPTIONAL ACTIVATOR DEVR_DOSR"/>
    <property type="match status" value="1"/>
</dbReference>
<dbReference type="InterPro" id="IPR053534">
    <property type="entry name" value="Tetrathionate_resp_reg"/>
</dbReference>
<dbReference type="NCBIfam" id="NF040749">
    <property type="entry name" value="tetrathio_RR"/>
    <property type="match status" value="1"/>
</dbReference>
<evidence type="ECO:0000259" key="5">
    <source>
        <dbReference type="PROSITE" id="PS50043"/>
    </source>
</evidence>
<dbReference type="PANTHER" id="PTHR44688">
    <property type="entry name" value="DNA-BINDING TRANSCRIPTIONAL ACTIVATOR DEVR_DOSR"/>
    <property type="match status" value="1"/>
</dbReference>
<dbReference type="InterPro" id="IPR036388">
    <property type="entry name" value="WH-like_DNA-bd_sf"/>
</dbReference>
<dbReference type="PRINTS" id="PR00038">
    <property type="entry name" value="HTHLUXR"/>
</dbReference>
<name>A0ABX9AVG3_9ENTR</name>
<dbReference type="Gene3D" id="1.10.10.10">
    <property type="entry name" value="Winged helix-like DNA-binding domain superfamily/Winged helix DNA-binding domain"/>
    <property type="match status" value="1"/>
</dbReference>
<accession>A0ABX9AVG3</accession>
<feature type="modified residue" description="4-aspartylphosphate" evidence="4">
    <location>
        <position position="52"/>
    </location>
</feature>
<dbReference type="PROSITE" id="PS50043">
    <property type="entry name" value="HTH_LUXR_2"/>
    <property type="match status" value="1"/>
</dbReference>
<dbReference type="PROSITE" id="PS50110">
    <property type="entry name" value="RESPONSE_REGULATORY"/>
    <property type="match status" value="1"/>
</dbReference>
<dbReference type="SUPFAM" id="SSF46894">
    <property type="entry name" value="C-terminal effector domain of the bipartite response regulators"/>
    <property type="match status" value="1"/>
</dbReference>
<dbReference type="RefSeq" id="WP_222160458.1">
    <property type="nucleotide sequence ID" value="NZ_CP081864.1"/>
</dbReference>
<keyword evidence="1" id="KW-0805">Transcription regulation</keyword>
<keyword evidence="8" id="KW-1185">Reference proteome</keyword>
<dbReference type="Pfam" id="PF00072">
    <property type="entry name" value="Response_reg"/>
    <property type="match status" value="1"/>
</dbReference>
<dbReference type="PROSITE" id="PS00622">
    <property type="entry name" value="HTH_LUXR_1"/>
    <property type="match status" value="1"/>
</dbReference>
<keyword evidence="2" id="KW-0238">DNA-binding</keyword>
<evidence type="ECO:0000313" key="7">
    <source>
        <dbReference type="EMBL" id="QZN97419.1"/>
    </source>
</evidence>
<protein>
    <submittedName>
        <fullName evidence="7">Response regulator</fullName>
    </submittedName>
</protein>
<dbReference type="Pfam" id="PF00196">
    <property type="entry name" value="GerE"/>
    <property type="match status" value="1"/>
</dbReference>
<evidence type="ECO:0000313" key="8">
    <source>
        <dbReference type="Proteomes" id="UP000825886"/>
    </source>
</evidence>
<dbReference type="Proteomes" id="UP000825886">
    <property type="component" value="Chromosome"/>
</dbReference>
<gene>
    <name evidence="7" type="ORF">K6K13_08865</name>
</gene>
<reference evidence="7 8" key="1">
    <citation type="submission" date="2021-08" db="EMBL/GenBank/DDBJ databases">
        <title>Culture and genomic analysis of Symbiopectobacterium purcellii sp. nov. gen. nov., isolated from the leafhopper Empoasca decipiens.</title>
        <authorList>
            <person name="Nadal-Jimenez P."/>
            <person name="Siozios S."/>
            <person name="Halliday N."/>
            <person name="Camara M."/>
            <person name="Hurst G.D.D."/>
        </authorList>
    </citation>
    <scope>NUCLEOTIDE SEQUENCE [LARGE SCALE GENOMIC DNA]</scope>
    <source>
        <strain evidence="7 8">SyEd1</strain>
    </source>
</reference>
<dbReference type="InterPro" id="IPR001789">
    <property type="entry name" value="Sig_transdc_resp-reg_receiver"/>
</dbReference>
<proteinExistence type="predicted"/>
<keyword evidence="3" id="KW-0804">Transcription</keyword>
<organism evidence="7 8">
    <name type="scientific">Symbiopectobacterium purcellii</name>
    <dbReference type="NCBI Taxonomy" id="2871826"/>
    <lineage>
        <taxon>Bacteria</taxon>
        <taxon>Pseudomonadati</taxon>
        <taxon>Pseudomonadota</taxon>
        <taxon>Gammaproteobacteria</taxon>
        <taxon>Enterobacterales</taxon>
        <taxon>Enterobacteriaceae</taxon>
    </lineage>
</organism>
<evidence type="ECO:0000256" key="3">
    <source>
        <dbReference type="ARBA" id="ARBA00023163"/>
    </source>
</evidence>
<sequence length="196" mass="21779">MPMIHLVDDDVAVTEACQFLLESMDYSVTCWHSAEPFLMQAPLHEVGVVLLDMRMPGMDGQQVYATMRQQHSTLAVIFLSGHGDVPMAVTQIKQGAVDFLQKPVAVAPLTAALAQAFTVSADLYACLQIRRCYAELTPKERELASYVVQGLINREIAEKMHIALRTVEVHRARVMEKMQADSLASLVNKFYKTALA</sequence>
<dbReference type="EMBL" id="CP081864">
    <property type="protein sequence ID" value="QZN97419.1"/>
    <property type="molecule type" value="Genomic_DNA"/>
</dbReference>
<keyword evidence="4" id="KW-0597">Phosphoprotein</keyword>
<dbReference type="Gene3D" id="3.40.50.2300">
    <property type="match status" value="1"/>
</dbReference>
<evidence type="ECO:0000256" key="4">
    <source>
        <dbReference type="PROSITE-ProRule" id="PRU00169"/>
    </source>
</evidence>
<evidence type="ECO:0000256" key="1">
    <source>
        <dbReference type="ARBA" id="ARBA00023015"/>
    </source>
</evidence>
<dbReference type="CDD" id="cd06170">
    <property type="entry name" value="LuxR_C_like"/>
    <property type="match status" value="1"/>
</dbReference>
<dbReference type="InterPro" id="IPR000792">
    <property type="entry name" value="Tscrpt_reg_LuxR_C"/>
</dbReference>
<dbReference type="SMART" id="SM00448">
    <property type="entry name" value="REC"/>
    <property type="match status" value="1"/>
</dbReference>
<dbReference type="SUPFAM" id="SSF52172">
    <property type="entry name" value="CheY-like"/>
    <property type="match status" value="1"/>
</dbReference>
<dbReference type="SMART" id="SM00421">
    <property type="entry name" value="HTH_LUXR"/>
    <property type="match status" value="1"/>
</dbReference>
<evidence type="ECO:0000256" key="2">
    <source>
        <dbReference type="ARBA" id="ARBA00023125"/>
    </source>
</evidence>
<dbReference type="InterPro" id="IPR011006">
    <property type="entry name" value="CheY-like_superfamily"/>
</dbReference>
<evidence type="ECO:0000259" key="6">
    <source>
        <dbReference type="PROSITE" id="PS50110"/>
    </source>
</evidence>
<feature type="domain" description="HTH luxR-type" evidence="5">
    <location>
        <begin position="129"/>
        <end position="194"/>
    </location>
</feature>